<reference evidence="3" key="1">
    <citation type="submission" date="2022-12" db="EMBL/GenBank/DDBJ databases">
        <authorList>
            <person name="Petersen C."/>
        </authorList>
    </citation>
    <scope>NUCLEOTIDE SEQUENCE</scope>
    <source>
        <strain evidence="3">IBT 29495</strain>
    </source>
</reference>
<evidence type="ECO:0000313" key="4">
    <source>
        <dbReference type="Proteomes" id="UP001149954"/>
    </source>
</evidence>
<proteinExistence type="predicted"/>
<dbReference type="EMBL" id="JAPWDS010000002">
    <property type="protein sequence ID" value="KAJ5512253.1"/>
    <property type="molecule type" value="Genomic_DNA"/>
</dbReference>
<evidence type="ECO:0000259" key="2">
    <source>
        <dbReference type="Pfam" id="PF18648"/>
    </source>
</evidence>
<name>A0A9X0C7R3_9EURO</name>
<gene>
    <name evidence="3" type="ORF">N7463_001805</name>
</gene>
<accession>A0A9X0C7R3</accession>
<dbReference type="Pfam" id="PF18648">
    <property type="entry name" value="ADPRTs_Tse2"/>
    <property type="match status" value="1"/>
</dbReference>
<feature type="compositionally biased region" description="Polar residues" evidence="1">
    <location>
        <begin position="53"/>
        <end position="64"/>
    </location>
</feature>
<dbReference type="AlphaFoldDB" id="A0A9X0C7R3"/>
<evidence type="ECO:0000313" key="3">
    <source>
        <dbReference type="EMBL" id="KAJ5512253.1"/>
    </source>
</evidence>
<feature type="domain" description="Tse2 ADP-ribosyltransferase toxin" evidence="2">
    <location>
        <begin position="1"/>
        <end position="65"/>
    </location>
</feature>
<reference evidence="3" key="2">
    <citation type="journal article" date="2023" name="IMA Fungus">
        <title>Comparative genomic study of the Penicillium genus elucidates a diverse pangenome and 15 lateral gene transfer events.</title>
        <authorList>
            <person name="Petersen C."/>
            <person name="Sorensen T."/>
            <person name="Nielsen M.R."/>
            <person name="Sondergaard T.E."/>
            <person name="Sorensen J.L."/>
            <person name="Fitzpatrick D.A."/>
            <person name="Frisvad J.C."/>
            <person name="Nielsen K.L."/>
        </authorList>
    </citation>
    <scope>NUCLEOTIDE SEQUENCE</scope>
    <source>
        <strain evidence="3">IBT 29495</strain>
    </source>
</reference>
<keyword evidence="4" id="KW-1185">Reference proteome</keyword>
<dbReference type="OrthoDB" id="10266325at2759"/>
<sequence length="85" mass="9683">MLRVNSDTSIRLQAWPGPRRLHGVFNLLTTPRKVHPKALEPDSYEFPNGASMRPNSRTQQNLDNTVKPRDGYTIYVHAIMADLLP</sequence>
<dbReference type="Proteomes" id="UP001149954">
    <property type="component" value="Unassembled WGS sequence"/>
</dbReference>
<dbReference type="InterPro" id="IPR041018">
    <property type="entry name" value="ADPRTs_Tse2"/>
</dbReference>
<protein>
    <recommendedName>
        <fullName evidence="2">Tse2 ADP-ribosyltransferase toxin domain-containing protein</fullName>
    </recommendedName>
</protein>
<comment type="caution">
    <text evidence="3">The sequence shown here is derived from an EMBL/GenBank/DDBJ whole genome shotgun (WGS) entry which is preliminary data.</text>
</comment>
<evidence type="ECO:0000256" key="1">
    <source>
        <dbReference type="SAM" id="MobiDB-lite"/>
    </source>
</evidence>
<feature type="region of interest" description="Disordered" evidence="1">
    <location>
        <begin position="38"/>
        <end position="66"/>
    </location>
</feature>
<organism evidence="3 4">
    <name type="scientific">Penicillium fimorum</name>
    <dbReference type="NCBI Taxonomy" id="1882269"/>
    <lineage>
        <taxon>Eukaryota</taxon>
        <taxon>Fungi</taxon>
        <taxon>Dikarya</taxon>
        <taxon>Ascomycota</taxon>
        <taxon>Pezizomycotina</taxon>
        <taxon>Eurotiomycetes</taxon>
        <taxon>Eurotiomycetidae</taxon>
        <taxon>Eurotiales</taxon>
        <taxon>Aspergillaceae</taxon>
        <taxon>Penicillium</taxon>
    </lineage>
</organism>